<feature type="binding site" evidence="4">
    <location>
        <position position="58"/>
    </location>
    <ligand>
        <name>Fe cation</name>
        <dbReference type="ChEBI" id="CHEBI:24875"/>
        <note>catalytic</note>
    </ligand>
</feature>
<dbReference type="Pfam" id="PF03055">
    <property type="entry name" value="RPE65"/>
    <property type="match status" value="1"/>
</dbReference>
<proteinExistence type="inferred from homology"/>
<evidence type="ECO:0000256" key="1">
    <source>
        <dbReference type="ARBA" id="ARBA00006787"/>
    </source>
</evidence>
<comment type="cofactor">
    <cofactor evidence="4">
        <name>Fe(2+)</name>
        <dbReference type="ChEBI" id="CHEBI:29033"/>
    </cofactor>
    <text evidence="4">Binds 1 Fe(2+) ion per subunit.</text>
</comment>
<keyword evidence="3 4" id="KW-0408">Iron</keyword>
<evidence type="ECO:0000313" key="5">
    <source>
        <dbReference type="Proteomes" id="UP000887540"/>
    </source>
</evidence>
<accession>A0A914ECT7</accession>
<dbReference type="Proteomes" id="UP000887540">
    <property type="component" value="Unplaced"/>
</dbReference>
<evidence type="ECO:0000256" key="4">
    <source>
        <dbReference type="PIRSR" id="PIRSR604294-1"/>
    </source>
</evidence>
<keyword evidence="5" id="KW-1185">Reference proteome</keyword>
<protein>
    <submittedName>
        <fullName evidence="6">Uncharacterized protein</fullName>
    </submittedName>
</protein>
<dbReference type="AlphaFoldDB" id="A0A914ECT7"/>
<dbReference type="InterPro" id="IPR004294">
    <property type="entry name" value="Carotenoid_Oase"/>
</dbReference>
<evidence type="ECO:0000256" key="2">
    <source>
        <dbReference type="ARBA" id="ARBA00022723"/>
    </source>
</evidence>
<evidence type="ECO:0000256" key="3">
    <source>
        <dbReference type="ARBA" id="ARBA00023004"/>
    </source>
</evidence>
<reference evidence="6" key="1">
    <citation type="submission" date="2022-11" db="UniProtKB">
        <authorList>
            <consortium name="WormBaseParasite"/>
        </authorList>
    </citation>
    <scope>IDENTIFICATION</scope>
</reference>
<name>A0A914ECT7_9BILA</name>
<dbReference type="WBParaSite" id="ACRNAN_scaffold689.g7909.t1">
    <property type="protein sequence ID" value="ACRNAN_scaffold689.g7909.t1"/>
    <property type="gene ID" value="ACRNAN_scaffold689.g7909"/>
</dbReference>
<evidence type="ECO:0000313" key="6">
    <source>
        <dbReference type="WBParaSite" id="ACRNAN_scaffold689.g7909.t1"/>
    </source>
</evidence>
<keyword evidence="2 4" id="KW-0479">Metal-binding</keyword>
<dbReference type="GO" id="GO:0016702">
    <property type="term" value="F:oxidoreductase activity, acting on single donors with incorporation of molecular oxygen, incorporation of two atoms of oxygen"/>
    <property type="evidence" value="ECO:0007669"/>
    <property type="project" value="InterPro"/>
</dbReference>
<organism evidence="5 6">
    <name type="scientific">Acrobeloides nanus</name>
    <dbReference type="NCBI Taxonomy" id="290746"/>
    <lineage>
        <taxon>Eukaryota</taxon>
        <taxon>Metazoa</taxon>
        <taxon>Ecdysozoa</taxon>
        <taxon>Nematoda</taxon>
        <taxon>Chromadorea</taxon>
        <taxon>Rhabditida</taxon>
        <taxon>Tylenchina</taxon>
        <taxon>Cephalobomorpha</taxon>
        <taxon>Cephaloboidea</taxon>
        <taxon>Cephalobidae</taxon>
        <taxon>Acrobeloides</taxon>
    </lineage>
</organism>
<sequence>MVFNFCALLVKSNDVVQKNISPFQWFDNVPLRFLIFDKRSKKFVSNPLSADTPMFVTHQLNAYEDAHGNLIADMITYNTAGPYLKALYRDYLLTRNHTTPITIS</sequence>
<comment type="similarity">
    <text evidence="1">Belongs to the carotenoid oxygenase family.</text>
</comment>
<dbReference type="GO" id="GO:0046872">
    <property type="term" value="F:metal ion binding"/>
    <property type="evidence" value="ECO:0007669"/>
    <property type="project" value="UniProtKB-KW"/>
</dbReference>